<dbReference type="EMBL" id="APWK03000087">
    <property type="protein sequence ID" value="PHH51700.1"/>
    <property type="molecule type" value="Genomic_DNA"/>
</dbReference>
<accession>A0A2C5X159</accession>
<reference evidence="10 11" key="2">
    <citation type="journal article" date="2013" name="IMA Fungus">
        <title>IMA Genome-F 1: Ceratocystis fimbriata: Draft nuclear genome sequence for the plant pathogen, Ceratocystis fimbriata.</title>
        <authorList>
            <person name="Wilken P.M."/>
            <person name="Steenkamp E.T."/>
            <person name="Wingfield M.J."/>
            <person name="de Beer Z.W."/>
            <person name="Wingfield B.D."/>
        </authorList>
    </citation>
    <scope>NUCLEOTIDE SEQUENCE [LARGE SCALE GENOMIC DNA]</scope>
    <source>
        <strain evidence="10 11">CBS 114723</strain>
    </source>
</reference>
<keyword evidence="3 7" id="KW-0227">DNA damage</keyword>
<dbReference type="GO" id="GO:0000076">
    <property type="term" value="P:DNA replication checkpoint signaling"/>
    <property type="evidence" value="ECO:0007669"/>
    <property type="project" value="UniProtKB-UniRule"/>
</dbReference>
<evidence type="ECO:0000256" key="2">
    <source>
        <dbReference type="ARBA" id="ARBA00006075"/>
    </source>
</evidence>
<feature type="compositionally biased region" description="Polar residues" evidence="8">
    <location>
        <begin position="181"/>
        <end position="198"/>
    </location>
</feature>
<reference evidence="10 11" key="1">
    <citation type="journal article" date="2013" name="Fungal Biol.">
        <title>Analysis of microsatellite markers in the genome of the plant pathogen Ceratocystis fimbriata.</title>
        <authorList>
            <person name="Simpson M.C."/>
            <person name="Wilken P.M."/>
            <person name="Coetzee M.P."/>
            <person name="Wingfield M.J."/>
            <person name="Wingfield B.D."/>
        </authorList>
    </citation>
    <scope>NUCLEOTIDE SEQUENCE [LARGE SCALE GENOMIC DNA]</scope>
    <source>
        <strain evidence="10 11">CBS 114723</strain>
    </source>
</reference>
<evidence type="ECO:0000256" key="6">
    <source>
        <dbReference type="ARBA" id="ARBA00023306"/>
    </source>
</evidence>
<dbReference type="Pfam" id="PF07962">
    <property type="entry name" value="Swi3"/>
    <property type="match status" value="1"/>
</dbReference>
<feature type="domain" description="Chromosome segregation in meiosis protein 3" evidence="9">
    <location>
        <begin position="54"/>
        <end position="131"/>
    </location>
</feature>
<evidence type="ECO:0000256" key="8">
    <source>
        <dbReference type="SAM" id="MobiDB-lite"/>
    </source>
</evidence>
<dbReference type="GO" id="GO:0003677">
    <property type="term" value="F:DNA binding"/>
    <property type="evidence" value="ECO:0007669"/>
    <property type="project" value="TreeGrafter"/>
</dbReference>
<comment type="subcellular location">
    <subcellularLocation>
        <location evidence="1 7">Nucleus</location>
    </subcellularLocation>
</comment>
<proteinExistence type="inferred from homology"/>
<evidence type="ECO:0000313" key="11">
    <source>
        <dbReference type="Proteomes" id="UP000222788"/>
    </source>
</evidence>
<evidence type="ECO:0000256" key="5">
    <source>
        <dbReference type="ARBA" id="ARBA00023242"/>
    </source>
</evidence>
<keyword evidence="4" id="KW-0236">DNA replication inhibitor</keyword>
<evidence type="ECO:0000256" key="3">
    <source>
        <dbReference type="ARBA" id="ARBA00022763"/>
    </source>
</evidence>
<evidence type="ECO:0000256" key="7">
    <source>
        <dbReference type="RuleBase" id="RU366049"/>
    </source>
</evidence>
<dbReference type="STRING" id="1035309.A0A2C5X159"/>
<comment type="function">
    <text evidence="7">Plays an important role in the control of DNA replication and the maintenance of replication fork stability.</text>
</comment>
<keyword evidence="5 7" id="KW-0539">Nucleus</keyword>
<dbReference type="Proteomes" id="UP000222788">
    <property type="component" value="Unassembled WGS sequence"/>
</dbReference>
<dbReference type="AlphaFoldDB" id="A0A2C5X159"/>
<evidence type="ECO:0000256" key="4">
    <source>
        <dbReference type="ARBA" id="ARBA00022880"/>
    </source>
</evidence>
<keyword evidence="6 7" id="KW-0131">Cell cycle</keyword>
<evidence type="ECO:0000259" key="9">
    <source>
        <dbReference type="Pfam" id="PF07962"/>
    </source>
</evidence>
<organism evidence="10 11">
    <name type="scientific">Ceratocystis fimbriata CBS 114723</name>
    <dbReference type="NCBI Taxonomy" id="1035309"/>
    <lineage>
        <taxon>Eukaryota</taxon>
        <taxon>Fungi</taxon>
        <taxon>Dikarya</taxon>
        <taxon>Ascomycota</taxon>
        <taxon>Pezizomycotina</taxon>
        <taxon>Sordariomycetes</taxon>
        <taxon>Hypocreomycetidae</taxon>
        <taxon>Microascales</taxon>
        <taxon>Ceratocystidaceae</taxon>
        <taxon>Ceratocystis</taxon>
    </lineage>
</organism>
<gene>
    <name evidence="10" type="primary">csm-3</name>
    <name evidence="10" type="ORF">CFIMG_004927RA</name>
</gene>
<dbReference type="OrthoDB" id="437078at2759"/>
<dbReference type="GO" id="GO:0043111">
    <property type="term" value="P:replication fork arrest"/>
    <property type="evidence" value="ECO:0007669"/>
    <property type="project" value="TreeGrafter"/>
</dbReference>
<keyword evidence="11" id="KW-1185">Reference proteome</keyword>
<protein>
    <recommendedName>
        <fullName evidence="7">Chromosome segregation in meiosis protein</fullName>
    </recommendedName>
</protein>
<dbReference type="PANTHER" id="PTHR13220:SF11">
    <property type="entry name" value="TIMELESS-INTERACTING PROTEIN"/>
    <property type="match status" value="1"/>
</dbReference>
<evidence type="ECO:0000313" key="10">
    <source>
        <dbReference type="EMBL" id="PHH51700.1"/>
    </source>
</evidence>
<sequence>MSSPPNLLSHLEDYGFNETLDLGEDAHTTDVVGIDDEIKVSKRSRAPAVKLDEASRLLSENGIPKLKRRARKLRFRGKGHEWSDASNLLSMYRLWLDDLYPKARFVDALAMVEKAGQKGTLVKQRNAWLEESGKTSSIFDTVDEILKHNEPDGTAIQLETAIQEGRPVDSTESLSLDNDIYSASPTRPQANMGSSGRPTTAAATDKAPDFDDDLEAMMAEAENFDRTVASHQQSLPTTHSGELDFSVEDELMAEMPFED</sequence>
<dbReference type="GO" id="GO:0031297">
    <property type="term" value="P:replication fork processing"/>
    <property type="evidence" value="ECO:0007669"/>
    <property type="project" value="UniProtKB-UniRule"/>
</dbReference>
<dbReference type="GO" id="GO:0031298">
    <property type="term" value="C:replication fork protection complex"/>
    <property type="evidence" value="ECO:0007669"/>
    <property type="project" value="TreeGrafter"/>
</dbReference>
<evidence type="ECO:0000256" key="1">
    <source>
        <dbReference type="ARBA" id="ARBA00004123"/>
    </source>
</evidence>
<feature type="region of interest" description="Disordered" evidence="8">
    <location>
        <begin position="181"/>
        <end position="216"/>
    </location>
</feature>
<name>A0A2C5X159_9PEZI</name>
<dbReference type="InterPro" id="IPR040038">
    <property type="entry name" value="TIPIN/Csm3/Swi3"/>
</dbReference>
<dbReference type="PANTHER" id="PTHR13220">
    <property type="entry name" value="TIMELESS INTERACTING-RELATED"/>
    <property type="match status" value="1"/>
</dbReference>
<comment type="caution">
    <text evidence="10">The sequence shown here is derived from an EMBL/GenBank/DDBJ whole genome shotgun (WGS) entry which is preliminary data.</text>
</comment>
<dbReference type="InterPro" id="IPR012923">
    <property type="entry name" value="Csm3"/>
</dbReference>
<dbReference type="GO" id="GO:0006974">
    <property type="term" value="P:DNA damage response"/>
    <property type="evidence" value="ECO:0007669"/>
    <property type="project" value="UniProtKB-KW"/>
</dbReference>
<comment type="similarity">
    <text evidence="2 7">Belongs to the CSM3 family.</text>
</comment>